<reference evidence="2" key="1">
    <citation type="submission" date="2023-10" db="EMBL/GenBank/DDBJ databases">
        <authorList>
            <person name="Domelevo Entfellner J.-B."/>
        </authorList>
    </citation>
    <scope>NUCLEOTIDE SEQUENCE</scope>
</reference>
<organism evidence="2 3">
    <name type="scientific">Sphenostylis stenocarpa</name>
    <dbReference type="NCBI Taxonomy" id="92480"/>
    <lineage>
        <taxon>Eukaryota</taxon>
        <taxon>Viridiplantae</taxon>
        <taxon>Streptophyta</taxon>
        <taxon>Embryophyta</taxon>
        <taxon>Tracheophyta</taxon>
        <taxon>Spermatophyta</taxon>
        <taxon>Magnoliopsida</taxon>
        <taxon>eudicotyledons</taxon>
        <taxon>Gunneridae</taxon>
        <taxon>Pentapetalae</taxon>
        <taxon>rosids</taxon>
        <taxon>fabids</taxon>
        <taxon>Fabales</taxon>
        <taxon>Fabaceae</taxon>
        <taxon>Papilionoideae</taxon>
        <taxon>50 kb inversion clade</taxon>
        <taxon>NPAAA clade</taxon>
        <taxon>indigoferoid/millettioid clade</taxon>
        <taxon>Phaseoleae</taxon>
        <taxon>Sphenostylis</taxon>
    </lineage>
</organism>
<dbReference type="Gramene" id="rna-AYBTSS11_LOCUS29070">
    <property type="protein sequence ID" value="CAJ1976927.1"/>
    <property type="gene ID" value="gene-AYBTSS11_LOCUS29070"/>
</dbReference>
<dbReference type="AlphaFoldDB" id="A0AA86W1X7"/>
<sequence>MTNDMNLIVRCEASTASDITNSFNNKGNGTQDFTNTTVIIINGEWSYCSMFNLQAVHWFVTYSDTRFSELSFPKGKAKMAKPPEPPPAEAGDGVDPEGLAGARWQKSDVVVEGDRRYKGVRKRKWKWNNH</sequence>
<keyword evidence="3" id="KW-1185">Reference proteome</keyword>
<proteinExistence type="predicted"/>
<dbReference type="Proteomes" id="UP001189624">
    <property type="component" value="Chromosome 10"/>
</dbReference>
<evidence type="ECO:0000256" key="1">
    <source>
        <dbReference type="SAM" id="MobiDB-lite"/>
    </source>
</evidence>
<protein>
    <submittedName>
        <fullName evidence="2">Uncharacterized protein</fullName>
    </submittedName>
</protein>
<feature type="region of interest" description="Disordered" evidence="1">
    <location>
        <begin position="75"/>
        <end position="105"/>
    </location>
</feature>
<gene>
    <name evidence="2" type="ORF">AYBTSS11_LOCUS29070</name>
</gene>
<accession>A0AA86W1X7</accession>
<evidence type="ECO:0000313" key="3">
    <source>
        <dbReference type="Proteomes" id="UP001189624"/>
    </source>
</evidence>
<dbReference type="EMBL" id="OY731407">
    <property type="protein sequence ID" value="CAJ1976927.1"/>
    <property type="molecule type" value="Genomic_DNA"/>
</dbReference>
<name>A0AA86W1X7_9FABA</name>
<evidence type="ECO:0000313" key="2">
    <source>
        <dbReference type="EMBL" id="CAJ1976927.1"/>
    </source>
</evidence>